<dbReference type="PANTHER" id="PTHR48466">
    <property type="entry name" value="OS10G0509000 PROTEIN-RELATED"/>
    <property type="match status" value="1"/>
</dbReference>
<dbReference type="KEGG" id="pmj:P9211_02381"/>
<keyword evidence="8" id="KW-0175">Coiled coil</keyword>
<dbReference type="Gene3D" id="3.30.1370.110">
    <property type="match status" value="1"/>
</dbReference>
<evidence type="ECO:0000256" key="2">
    <source>
        <dbReference type="ARBA" id="ARBA00022741"/>
    </source>
</evidence>
<dbReference type="SUPFAM" id="SSF48334">
    <property type="entry name" value="DNA repair protein MutS, domain III"/>
    <property type="match status" value="1"/>
</dbReference>
<dbReference type="PROSITE" id="PS50828">
    <property type="entry name" value="SMR"/>
    <property type="match status" value="1"/>
</dbReference>
<dbReference type="GO" id="GO:0005524">
    <property type="term" value="F:ATP binding"/>
    <property type="evidence" value="ECO:0007669"/>
    <property type="project" value="UniProtKB-UniRule"/>
</dbReference>
<dbReference type="InterPro" id="IPR045076">
    <property type="entry name" value="MutS"/>
</dbReference>
<gene>
    <name evidence="7" type="primary">mutS2</name>
    <name evidence="7" type="synonym">rqcU</name>
    <name evidence="10" type="ordered locus">P9211_02381</name>
</gene>
<feature type="domain" description="Smr" evidence="9">
    <location>
        <begin position="734"/>
        <end position="805"/>
    </location>
</feature>
<evidence type="ECO:0000313" key="11">
    <source>
        <dbReference type="Proteomes" id="UP000000788"/>
    </source>
</evidence>
<comment type="function">
    <text evidence="7">Endonuclease that is involved in the suppression of homologous recombination and thus may have a key role in the control of bacterial genetic diversity.</text>
</comment>
<dbReference type="InterPro" id="IPR007696">
    <property type="entry name" value="DNA_mismatch_repair_MutS_core"/>
</dbReference>
<dbReference type="SUPFAM" id="SSF52540">
    <property type="entry name" value="P-loop containing nucleoside triphosphate hydrolases"/>
    <property type="match status" value="1"/>
</dbReference>
<dbReference type="Proteomes" id="UP000000788">
    <property type="component" value="Chromosome"/>
</dbReference>
<dbReference type="SMART" id="SM00533">
    <property type="entry name" value="MUTSd"/>
    <property type="match status" value="1"/>
</dbReference>
<dbReference type="InterPro" id="IPR036063">
    <property type="entry name" value="Smr_dom_sf"/>
</dbReference>
<evidence type="ECO:0000256" key="5">
    <source>
        <dbReference type="ARBA" id="ARBA00022884"/>
    </source>
</evidence>
<feature type="coiled-coil region" evidence="8">
    <location>
        <begin position="539"/>
        <end position="569"/>
    </location>
</feature>
<keyword evidence="5 7" id="KW-0694">RNA-binding</keyword>
<dbReference type="GO" id="GO:0045910">
    <property type="term" value="P:negative regulation of DNA recombination"/>
    <property type="evidence" value="ECO:0007669"/>
    <property type="project" value="InterPro"/>
</dbReference>
<evidence type="ECO:0000256" key="1">
    <source>
        <dbReference type="ARBA" id="ARBA00022730"/>
    </source>
</evidence>
<proteinExistence type="inferred from homology"/>
<dbReference type="SMART" id="SM00534">
    <property type="entry name" value="MUTSac"/>
    <property type="match status" value="1"/>
</dbReference>
<dbReference type="GO" id="GO:0072344">
    <property type="term" value="P:rescue of stalled ribosome"/>
    <property type="evidence" value="ECO:0007669"/>
    <property type="project" value="UniProtKB-UniRule"/>
</dbReference>
<reference evidence="10 11" key="1">
    <citation type="journal article" date="2007" name="PLoS Genet.">
        <title>Patterns and implications of gene gain and loss in the evolution of Prochlorococcus.</title>
        <authorList>
            <person name="Kettler G.C."/>
            <person name="Martiny A.C."/>
            <person name="Huang K."/>
            <person name="Zucker J."/>
            <person name="Coleman M.L."/>
            <person name="Rodrigue S."/>
            <person name="Chen F."/>
            <person name="Lapidus A."/>
            <person name="Ferriera S."/>
            <person name="Johnson J."/>
            <person name="Steglich C."/>
            <person name="Church G.M."/>
            <person name="Richardson P."/>
            <person name="Chisholm S.W."/>
        </authorList>
    </citation>
    <scope>NUCLEOTIDE SEQUENCE [LARGE SCALE GENOMIC DNA]</scope>
    <source>
        <strain evidence="11">MIT 9211</strain>
    </source>
</reference>
<dbReference type="GO" id="GO:0006298">
    <property type="term" value="P:mismatch repair"/>
    <property type="evidence" value="ECO:0007669"/>
    <property type="project" value="InterPro"/>
</dbReference>
<dbReference type="Gene3D" id="3.40.50.300">
    <property type="entry name" value="P-loop containing nucleotide triphosphate hydrolases"/>
    <property type="match status" value="1"/>
</dbReference>
<feature type="binding site" evidence="7">
    <location>
        <begin position="354"/>
        <end position="361"/>
    </location>
    <ligand>
        <name>ATP</name>
        <dbReference type="ChEBI" id="CHEBI:30616"/>
    </ligand>
</feature>
<dbReference type="GO" id="GO:0019843">
    <property type="term" value="F:rRNA binding"/>
    <property type="evidence" value="ECO:0007669"/>
    <property type="project" value="UniProtKB-UniRule"/>
</dbReference>
<keyword evidence="11" id="KW-1185">Reference proteome</keyword>
<dbReference type="InterPro" id="IPR036187">
    <property type="entry name" value="DNA_mismatch_repair_MutS_sf"/>
</dbReference>
<dbReference type="Pfam" id="PF01713">
    <property type="entry name" value="Smr"/>
    <property type="match status" value="1"/>
</dbReference>
<dbReference type="PROSITE" id="PS00486">
    <property type="entry name" value="DNA_MISMATCH_REPAIR_2"/>
    <property type="match status" value="1"/>
</dbReference>
<keyword evidence="2 7" id="KW-0547">Nucleotide-binding</keyword>
<keyword evidence="6 7" id="KW-0238">DNA-binding</keyword>
<dbReference type="Pfam" id="PF00488">
    <property type="entry name" value="MutS_V"/>
    <property type="match status" value="1"/>
</dbReference>
<dbReference type="STRING" id="93059.P9211_02381"/>
<comment type="function">
    <text evidence="7">Acts as a ribosome collision sensor, splitting the ribosome into its 2 subunits. Detects stalled/collided 70S ribosomes which it binds and splits by an ATP-hydrolysis driven conformational change. Acts upstream of the ribosome quality control system (RQC), a ribosome-associated complex that mediates the extraction of incompletely synthesized nascent chains from stalled ribosomes and their subsequent degradation. Probably generates substrates for RQC.</text>
</comment>
<keyword evidence="3 7" id="KW-0378">Hydrolase</keyword>
<evidence type="ECO:0000313" key="10">
    <source>
        <dbReference type="EMBL" id="ABX08169.1"/>
    </source>
</evidence>
<dbReference type="OrthoDB" id="9808166at2"/>
<keyword evidence="7" id="KW-0540">Nuclease</keyword>
<dbReference type="EC" id="3.1.-.-" evidence="7"/>
<evidence type="ECO:0000256" key="4">
    <source>
        <dbReference type="ARBA" id="ARBA00022840"/>
    </source>
</evidence>
<dbReference type="PANTHER" id="PTHR48466:SF2">
    <property type="entry name" value="OS10G0509000 PROTEIN"/>
    <property type="match status" value="1"/>
</dbReference>
<dbReference type="GO" id="GO:0016887">
    <property type="term" value="F:ATP hydrolysis activity"/>
    <property type="evidence" value="ECO:0007669"/>
    <property type="project" value="InterPro"/>
</dbReference>
<dbReference type="FunFam" id="3.40.50.300:FF:000830">
    <property type="entry name" value="Endonuclease MutS2"/>
    <property type="match status" value="1"/>
</dbReference>
<dbReference type="AlphaFoldDB" id="A9BDI3"/>
<dbReference type="SMART" id="SM00463">
    <property type="entry name" value="SMR"/>
    <property type="match status" value="1"/>
</dbReference>
<keyword evidence="7" id="KW-0255">Endonuclease</keyword>
<dbReference type="SUPFAM" id="SSF160443">
    <property type="entry name" value="SMR domain-like"/>
    <property type="match status" value="1"/>
</dbReference>
<evidence type="ECO:0000256" key="3">
    <source>
        <dbReference type="ARBA" id="ARBA00022801"/>
    </source>
</evidence>
<evidence type="ECO:0000256" key="7">
    <source>
        <dbReference type="HAMAP-Rule" id="MF_00092"/>
    </source>
</evidence>
<sequence length="805" mass="89006">MDDLLNNSVLRSSATAFEETLELLDWRILCNHLSTFAPTAKGKRECKNIEIPQDIETTRKRLSETLEIGTLDKNLEAGISFQGVNELDGVILHCSKGGIASGEELLSIAETLRAVRRLKKIFEDPVSRPYTTSLFIDLATHHELEKVLLFGIEEGGRVADRASNQLSQLRRHLQDLRIGRRSILQDLIRRNGSILQDTVIAERYGRPVIAMKVGSVDQVPGVVHDSSSSGNTIFLEPQIVISLGNQIVEIQTKISKEEERLLSIWSQLVAKNINSLNHLSSVLLQLELGLARARYGDWLGGVLPVITTKEDDPFLIKDFSHPLLLWKNKKLGGHKVIPITFDVSKGLKVVAITGPNTGGKTIALKSFGLAVLMARCGMLLPCSSEPTLPWCNQVLADIGDEQSLEQNLSTFSGHIARIVRILDVIAQSPGPTVVLLDEVGAGTDPTEGSAIAISLLRALADSARLTIATTHLGELKALKYSDSRFENASVAFDSETIRPTYHLLWGIPGRSNAVAIAIRLGLDSQITETAKKLIGPKGLQDVNQVILGLEEQRERQQKAAEDAAALLARTELLYEELLARWEQQQETNRKWQEVGRYKLGTSIREGQREVRNLIRRLRAEGADGDIARKAGQRLKQIEFDSRPQVSRRNDFNWRPKIGDRVRLIALGKSGEIISISEDGCHLTVLCGIFRSTVDLSSIESLDGRKPSIPKSSVKVTTPRTMGSFSTVRTDRNTLDVRGLRVHEAEAVVEESLRNAIGKVWVIHGIGTGKLKRGLRQWLETLPYVERVVDAEQNDGGSGCSVIWLR</sequence>
<keyword evidence="4 7" id="KW-0067">ATP-binding</keyword>
<organism evidence="10 11">
    <name type="scientific">Prochlorococcus marinus (strain MIT 9211)</name>
    <dbReference type="NCBI Taxonomy" id="93059"/>
    <lineage>
        <taxon>Bacteria</taxon>
        <taxon>Bacillati</taxon>
        <taxon>Cyanobacteriota</taxon>
        <taxon>Cyanophyceae</taxon>
        <taxon>Synechococcales</taxon>
        <taxon>Prochlorococcaceae</taxon>
        <taxon>Prochlorococcus</taxon>
    </lineage>
</organism>
<dbReference type="eggNOG" id="COG1193">
    <property type="taxonomic scope" value="Bacteria"/>
</dbReference>
<dbReference type="Pfam" id="PF20297">
    <property type="entry name" value="MSSS"/>
    <property type="match status" value="1"/>
</dbReference>
<dbReference type="HOGENOM" id="CLU_011252_0_1_3"/>
<dbReference type="InterPro" id="IPR002625">
    <property type="entry name" value="Smr_dom"/>
</dbReference>
<dbReference type="InterPro" id="IPR027417">
    <property type="entry name" value="P-loop_NTPase"/>
</dbReference>
<evidence type="ECO:0000256" key="6">
    <source>
        <dbReference type="ARBA" id="ARBA00023125"/>
    </source>
</evidence>
<dbReference type="InterPro" id="IPR005747">
    <property type="entry name" value="MutS2"/>
</dbReference>
<dbReference type="NCBIfam" id="TIGR01069">
    <property type="entry name" value="mutS2"/>
    <property type="match status" value="1"/>
</dbReference>
<comment type="similarity">
    <text evidence="7">Belongs to the DNA mismatch repair MutS family. MutS2 subfamily.</text>
</comment>
<evidence type="ECO:0000259" key="9">
    <source>
        <dbReference type="PROSITE" id="PS50828"/>
    </source>
</evidence>
<evidence type="ECO:0000256" key="8">
    <source>
        <dbReference type="SAM" id="Coils"/>
    </source>
</evidence>
<dbReference type="GO" id="GO:0030983">
    <property type="term" value="F:mismatched DNA binding"/>
    <property type="evidence" value="ECO:0007669"/>
    <property type="project" value="InterPro"/>
</dbReference>
<dbReference type="HAMAP" id="MF_00092">
    <property type="entry name" value="MutS2"/>
    <property type="match status" value="1"/>
</dbReference>
<dbReference type="InterPro" id="IPR046893">
    <property type="entry name" value="MSSS"/>
</dbReference>
<comment type="subunit">
    <text evidence="7">Homodimer. Binds to stalled ribosomes, contacting rRNA.</text>
</comment>
<keyword evidence="1 7" id="KW-0699">rRNA-binding</keyword>
<dbReference type="GO" id="GO:0043023">
    <property type="term" value="F:ribosomal large subunit binding"/>
    <property type="evidence" value="ECO:0007669"/>
    <property type="project" value="UniProtKB-UniRule"/>
</dbReference>
<dbReference type="EMBL" id="CP000878">
    <property type="protein sequence ID" value="ABX08169.1"/>
    <property type="molecule type" value="Genomic_DNA"/>
</dbReference>
<dbReference type="GO" id="GO:0004519">
    <property type="term" value="F:endonuclease activity"/>
    <property type="evidence" value="ECO:0007669"/>
    <property type="project" value="UniProtKB-UniRule"/>
</dbReference>
<name>A9BDI3_PROM4</name>
<dbReference type="EC" id="3.6.4.-" evidence="7"/>
<accession>A9BDI3</accession>
<dbReference type="GO" id="GO:0140664">
    <property type="term" value="F:ATP-dependent DNA damage sensor activity"/>
    <property type="evidence" value="ECO:0007669"/>
    <property type="project" value="InterPro"/>
</dbReference>
<protein>
    <recommendedName>
        <fullName evidence="7">Endonuclease MutS2</fullName>
        <ecNumber evidence="7">3.1.-.-</ecNumber>
    </recommendedName>
    <alternativeName>
        <fullName evidence="7">Ribosome-associated protein quality control-upstream factor</fullName>
        <shortName evidence="7">RQC-upstream factor</shortName>
        <shortName evidence="7">RqcU</shortName>
        <ecNumber evidence="7">3.6.4.-</ecNumber>
    </alternativeName>
</protein>
<dbReference type="PIRSF" id="PIRSF005814">
    <property type="entry name" value="MutS_YshD"/>
    <property type="match status" value="1"/>
</dbReference>
<dbReference type="InterPro" id="IPR000432">
    <property type="entry name" value="DNA_mismatch_repair_MutS_C"/>
</dbReference>
<dbReference type="RefSeq" id="WP_012194794.1">
    <property type="nucleotide sequence ID" value="NC_009976.1"/>
</dbReference>